<gene>
    <name evidence="1" type="ORF">PDESU_04645</name>
</gene>
<dbReference type="InterPro" id="IPR005368">
    <property type="entry name" value="UPF0175"/>
</dbReference>
<accession>A0A6C2U7Y0</accession>
<evidence type="ECO:0000313" key="1">
    <source>
        <dbReference type="EMBL" id="VGO16055.1"/>
    </source>
</evidence>
<protein>
    <submittedName>
        <fullName evidence="1">Uncharacterized protein</fullName>
    </submittedName>
</protein>
<dbReference type="AlphaFoldDB" id="A0A6C2U7Y0"/>
<dbReference type="Proteomes" id="UP000366872">
    <property type="component" value="Unassembled WGS sequence"/>
</dbReference>
<organism evidence="1 2">
    <name type="scientific">Pontiella desulfatans</name>
    <dbReference type="NCBI Taxonomy" id="2750659"/>
    <lineage>
        <taxon>Bacteria</taxon>
        <taxon>Pseudomonadati</taxon>
        <taxon>Kiritimatiellota</taxon>
        <taxon>Kiritimatiellia</taxon>
        <taxon>Kiritimatiellales</taxon>
        <taxon>Pontiellaceae</taxon>
        <taxon>Pontiella</taxon>
    </lineage>
</organism>
<dbReference type="EMBL" id="CAAHFG010000003">
    <property type="protein sequence ID" value="VGO16055.1"/>
    <property type="molecule type" value="Genomic_DNA"/>
</dbReference>
<keyword evidence="2" id="KW-1185">Reference proteome</keyword>
<evidence type="ECO:0000313" key="2">
    <source>
        <dbReference type="Proteomes" id="UP000366872"/>
    </source>
</evidence>
<name>A0A6C2U7Y0_PONDE</name>
<proteinExistence type="predicted"/>
<sequence>MVEGLDLTPERACLDLAIGLYAEQKVTLGRAAKLAGMAQSAFLKKLGELRIPMHYDLPELEEDLLMVRDA</sequence>
<dbReference type="Pfam" id="PF03683">
    <property type="entry name" value="UPF0175"/>
    <property type="match status" value="1"/>
</dbReference>
<reference evidence="1 2" key="1">
    <citation type="submission" date="2019-04" db="EMBL/GenBank/DDBJ databases">
        <authorList>
            <person name="Van Vliet M D."/>
        </authorList>
    </citation>
    <scope>NUCLEOTIDE SEQUENCE [LARGE SCALE GENOMIC DNA]</scope>
    <source>
        <strain evidence="1 2">F1</strain>
    </source>
</reference>